<protein>
    <submittedName>
        <fullName evidence="1">Uncharacterized protein</fullName>
    </submittedName>
</protein>
<keyword evidence="2" id="KW-1185">Reference proteome</keyword>
<dbReference type="EMBL" id="BLXT01002832">
    <property type="protein sequence ID" value="GFN98194.1"/>
    <property type="molecule type" value="Genomic_DNA"/>
</dbReference>
<reference evidence="1 2" key="1">
    <citation type="journal article" date="2021" name="Elife">
        <title>Chloroplast acquisition without the gene transfer in kleptoplastic sea slugs, Plakobranchus ocellatus.</title>
        <authorList>
            <person name="Maeda T."/>
            <person name="Takahashi S."/>
            <person name="Yoshida T."/>
            <person name="Shimamura S."/>
            <person name="Takaki Y."/>
            <person name="Nagai Y."/>
            <person name="Toyoda A."/>
            <person name="Suzuki Y."/>
            <person name="Arimoto A."/>
            <person name="Ishii H."/>
            <person name="Satoh N."/>
            <person name="Nishiyama T."/>
            <person name="Hasebe M."/>
            <person name="Maruyama T."/>
            <person name="Minagawa J."/>
            <person name="Obokata J."/>
            <person name="Shigenobu S."/>
        </authorList>
    </citation>
    <scope>NUCLEOTIDE SEQUENCE [LARGE SCALE GENOMIC DNA]</scope>
</reference>
<evidence type="ECO:0000313" key="1">
    <source>
        <dbReference type="EMBL" id="GFN98194.1"/>
    </source>
</evidence>
<proteinExistence type="predicted"/>
<accession>A0AAV3ZR34</accession>
<organism evidence="1 2">
    <name type="scientific">Plakobranchus ocellatus</name>
    <dbReference type="NCBI Taxonomy" id="259542"/>
    <lineage>
        <taxon>Eukaryota</taxon>
        <taxon>Metazoa</taxon>
        <taxon>Spiralia</taxon>
        <taxon>Lophotrochozoa</taxon>
        <taxon>Mollusca</taxon>
        <taxon>Gastropoda</taxon>
        <taxon>Heterobranchia</taxon>
        <taxon>Euthyneura</taxon>
        <taxon>Panpulmonata</taxon>
        <taxon>Sacoglossa</taxon>
        <taxon>Placobranchoidea</taxon>
        <taxon>Plakobranchidae</taxon>
        <taxon>Plakobranchus</taxon>
    </lineage>
</organism>
<evidence type="ECO:0000313" key="2">
    <source>
        <dbReference type="Proteomes" id="UP000735302"/>
    </source>
</evidence>
<dbReference type="Proteomes" id="UP000735302">
    <property type="component" value="Unassembled WGS sequence"/>
</dbReference>
<gene>
    <name evidence="1" type="ORF">PoB_002470000</name>
</gene>
<dbReference type="AlphaFoldDB" id="A0AAV3ZR34"/>
<name>A0AAV3ZR34_9GAST</name>
<sequence>MLFDTKDLDSCVPELSFNTTMQLHTRQNAQRNGLNVTVTVQINTCLPPLFDLQKTLRGNNPEASSQSSTVFNSFHRVLLVSCLDCLLCSVSRGVSMQ</sequence>
<comment type="caution">
    <text evidence="1">The sequence shown here is derived from an EMBL/GenBank/DDBJ whole genome shotgun (WGS) entry which is preliminary data.</text>
</comment>